<organism evidence="2 3">
    <name type="scientific">Chitinophaga polysaccharea</name>
    <dbReference type="NCBI Taxonomy" id="1293035"/>
    <lineage>
        <taxon>Bacteria</taxon>
        <taxon>Pseudomonadati</taxon>
        <taxon>Bacteroidota</taxon>
        <taxon>Chitinophagia</taxon>
        <taxon>Chitinophagales</taxon>
        <taxon>Chitinophagaceae</taxon>
        <taxon>Chitinophaga</taxon>
    </lineage>
</organism>
<keyword evidence="1" id="KW-0812">Transmembrane</keyword>
<dbReference type="OrthoDB" id="6023952at2"/>
<accession>A0A561Q179</accession>
<feature type="transmembrane region" description="Helical" evidence="1">
    <location>
        <begin position="7"/>
        <end position="30"/>
    </location>
</feature>
<evidence type="ECO:0000313" key="3">
    <source>
        <dbReference type="Proteomes" id="UP000320811"/>
    </source>
</evidence>
<dbReference type="AlphaFoldDB" id="A0A561Q179"/>
<keyword evidence="1" id="KW-0472">Membrane</keyword>
<dbReference type="EMBL" id="VIWO01000001">
    <property type="protein sequence ID" value="TWF44110.1"/>
    <property type="molecule type" value="Genomic_DNA"/>
</dbReference>
<keyword evidence="1" id="KW-1133">Transmembrane helix</keyword>
<protein>
    <submittedName>
        <fullName evidence="2">Uncharacterized protein</fullName>
    </submittedName>
</protein>
<proteinExistence type="predicted"/>
<comment type="caution">
    <text evidence="2">The sequence shown here is derived from an EMBL/GenBank/DDBJ whole genome shotgun (WGS) entry which is preliminary data.</text>
</comment>
<evidence type="ECO:0000256" key="1">
    <source>
        <dbReference type="SAM" id="Phobius"/>
    </source>
</evidence>
<evidence type="ECO:0000313" key="2">
    <source>
        <dbReference type="EMBL" id="TWF44110.1"/>
    </source>
</evidence>
<dbReference type="RefSeq" id="WP_145660335.1">
    <property type="nucleotide sequence ID" value="NZ_VIWO01000001.1"/>
</dbReference>
<name>A0A561Q179_9BACT</name>
<feature type="transmembrane region" description="Helical" evidence="1">
    <location>
        <begin position="36"/>
        <end position="61"/>
    </location>
</feature>
<keyword evidence="3" id="KW-1185">Reference proteome</keyword>
<sequence>MQTISAVLYFLSHHPGWSFLLLVLFFGALYAVTKKLIFGILTLLMPIANIFLAHMLNAWFLNAYGVKGTGIVTLISETSSTLNDNPIYDYDVLVKTPDGEDVLTGFSTMSAAIYPVRNAILLPPTNEAFVLKYIPGYEKNIVVLSDESAYGLARIVHENKQLVEKARIQFEASRNNGRFKEEYKQALKTFIADPDNLSDDMALREYREVLHSLE</sequence>
<gene>
    <name evidence="2" type="ORF">FHW36_10125</name>
</gene>
<dbReference type="Proteomes" id="UP000320811">
    <property type="component" value="Unassembled WGS sequence"/>
</dbReference>
<reference evidence="2 3" key="1">
    <citation type="submission" date="2019-06" db="EMBL/GenBank/DDBJ databases">
        <title>Sorghum-associated microbial communities from plants grown in Nebraska, USA.</title>
        <authorList>
            <person name="Schachtman D."/>
        </authorList>
    </citation>
    <scope>NUCLEOTIDE SEQUENCE [LARGE SCALE GENOMIC DNA]</scope>
    <source>
        <strain evidence="2 3">1209</strain>
    </source>
</reference>